<evidence type="ECO:0000256" key="3">
    <source>
        <dbReference type="ARBA" id="ARBA00022748"/>
    </source>
</evidence>
<geneLocation type="chloroplast" evidence="9"/>
<keyword evidence="3 6" id="KW-0201">Cytochrome c-type biogenesis</keyword>
<dbReference type="GO" id="GO:0009535">
    <property type="term" value="C:chloroplast thylakoid membrane"/>
    <property type="evidence" value="ECO:0007669"/>
    <property type="project" value="UniProtKB-SubCell"/>
</dbReference>
<evidence type="ECO:0000259" key="8">
    <source>
        <dbReference type="Pfam" id="PF05140"/>
    </source>
</evidence>
<keyword evidence="9" id="KW-0934">Plastid</keyword>
<evidence type="ECO:0000256" key="2">
    <source>
        <dbReference type="ARBA" id="ARBA00022692"/>
    </source>
</evidence>
<dbReference type="InterPro" id="IPR007816">
    <property type="entry name" value="ResB-like_domain"/>
</dbReference>
<gene>
    <name evidence="6 9" type="primary">ccs1</name>
</gene>
<feature type="transmembrane region" description="Helical" evidence="7">
    <location>
        <begin position="20"/>
        <end position="40"/>
    </location>
</feature>
<comment type="subunit">
    <text evidence="6">May interact with CcsA.</text>
</comment>
<feature type="domain" description="ResB-like" evidence="8">
    <location>
        <begin position="363"/>
        <end position="425"/>
    </location>
</feature>
<keyword evidence="4 6" id="KW-1133">Transmembrane helix</keyword>
<keyword evidence="2 6" id="KW-0812">Transmembrane</keyword>
<dbReference type="InterPro" id="IPR023494">
    <property type="entry name" value="Cyt_c_bgen_Ccs1/CcsB/ResB"/>
</dbReference>
<reference evidence="9" key="1">
    <citation type="journal article" date="2017" name="J. Phycol.">
        <title>Analysis of chloroplast genomes and a supermatrix inform reclassification of the Rhodomelaceae (Rhodophyta).</title>
        <authorList>
            <person name="Diaz-Tapia P."/>
            <person name="Maggs C.A."/>
            <person name="West J.A."/>
            <person name="Verbruggen H."/>
        </authorList>
    </citation>
    <scope>NUCLEOTIDE SEQUENCE</scope>
    <source>
        <strain evidence="9">PD1151</strain>
    </source>
</reference>
<evidence type="ECO:0000256" key="4">
    <source>
        <dbReference type="ARBA" id="ARBA00022989"/>
    </source>
</evidence>
<protein>
    <recommendedName>
        <fullName evidence="6">Cytochrome c biogenesis protein Ccs1</fullName>
    </recommendedName>
</protein>
<evidence type="ECO:0000313" key="9">
    <source>
        <dbReference type="EMBL" id="ARW66964.1"/>
    </source>
</evidence>
<dbReference type="GeneID" id="33360198"/>
<dbReference type="PANTHER" id="PTHR31566:SF0">
    <property type="entry name" value="CYTOCHROME C BIOGENESIS PROTEIN CCS1, CHLOROPLASTIC"/>
    <property type="match status" value="1"/>
</dbReference>
<dbReference type="EMBL" id="MF101445">
    <property type="protein sequence ID" value="ARW66964.1"/>
    <property type="molecule type" value="Genomic_DNA"/>
</dbReference>
<accession>A0A1Z1MMG3</accession>
<dbReference type="HAMAP" id="MF_01392">
    <property type="entry name" value="CytC_Ccs1"/>
    <property type="match status" value="1"/>
</dbReference>
<feature type="domain" description="ResB-like" evidence="8">
    <location>
        <begin position="21"/>
        <end position="296"/>
    </location>
</feature>
<name>A0A1Z1MMG3_9FLOR</name>
<comment type="subcellular location">
    <subcellularLocation>
        <location evidence="1">Membrane</location>
        <topology evidence="1">Multi-pass membrane protein</topology>
    </subcellularLocation>
    <subcellularLocation>
        <location evidence="6">Plastid</location>
        <location evidence="6">Chloroplast thylakoid membrane</location>
        <topology evidence="6">Multi-pass membrane protein</topology>
    </subcellularLocation>
</comment>
<evidence type="ECO:0000256" key="5">
    <source>
        <dbReference type="ARBA" id="ARBA00023136"/>
    </source>
</evidence>
<dbReference type="Pfam" id="PF05140">
    <property type="entry name" value="ResB"/>
    <property type="match status" value="2"/>
</dbReference>
<evidence type="ECO:0000256" key="1">
    <source>
        <dbReference type="ARBA" id="ARBA00004141"/>
    </source>
</evidence>
<feature type="transmembrane region" description="Helical" evidence="7">
    <location>
        <begin position="378"/>
        <end position="398"/>
    </location>
</feature>
<proteinExistence type="inferred from homology"/>
<keyword evidence="5 6" id="KW-0472">Membrane</keyword>
<evidence type="ECO:0000256" key="6">
    <source>
        <dbReference type="HAMAP-Rule" id="MF_01392"/>
    </source>
</evidence>
<keyword evidence="6" id="KW-0793">Thylakoid</keyword>
<feature type="transmembrane region" description="Helical" evidence="7">
    <location>
        <begin position="80"/>
        <end position="102"/>
    </location>
</feature>
<feature type="transmembrane region" description="Helical" evidence="7">
    <location>
        <begin position="171"/>
        <end position="193"/>
    </location>
</feature>
<feature type="transmembrane region" description="Helical" evidence="7">
    <location>
        <begin position="140"/>
        <end position="159"/>
    </location>
</feature>
<evidence type="ECO:0000256" key="7">
    <source>
        <dbReference type="SAM" id="Phobius"/>
    </source>
</evidence>
<comment type="similarity">
    <text evidence="6">Belongs to the Ccs1/CcsB family.</text>
</comment>
<keyword evidence="9" id="KW-0150">Chloroplast</keyword>
<dbReference type="PANTHER" id="PTHR31566">
    <property type="entry name" value="CYTOCHROME C BIOGENESIS PROTEIN CCS1, CHLOROPLASTIC"/>
    <property type="match status" value="1"/>
</dbReference>
<comment type="function">
    <text evidence="6">Required during biogenesis of c-type cytochromes (cytochrome c6 and cytochrome f) at the step of heme attachment.</text>
</comment>
<dbReference type="AlphaFoldDB" id="A0A1Z1MMG3"/>
<sequence>MKFFEQKNLLWRIFKKLSNLNFSISILSLIIIFSIIGSIIEQDQNILYYKTYYPLNNGNILSINWQLIYFLGLDHIFRNWWFIFILFIFIFSLISCTLSTQLPGLKSARRWKFVSSKSLEKLSHAVINQNHYNSNSFTNIIYSLLSTNFFVFSYKNSIYAYKGLYGRIAPIFVHISIIITLFGSMLGFLSGFVSQEMIPNGELFHLKNIINSGFYSNMPLDIYGRIDNFYITYYPDNSIKQFFSKISLFYNSKKVIYSQLISVNSPLNFHGITFYQTDWKINALRFDLGNGKYVQKKLIKTDINNKNCWLTSLNVNGSKKIYFILFNLNSDIIIFNDDGLIMDQVILGENFYLNKNIISIDSIITSTGLQIKIDPGIFYVYLGFFIIMLSTFLSYISYSQIWVCISLDIVNFVGSTNRAILFFEEDILRINRCYNFYTYKSSIDCNKIKVIDQILI</sequence>
<dbReference type="GO" id="GO:0017004">
    <property type="term" value="P:cytochrome complex assembly"/>
    <property type="evidence" value="ECO:0007669"/>
    <property type="project" value="UniProtKB-UniRule"/>
</dbReference>
<organism evidence="9">
    <name type="scientific">Sonderella linearis</name>
    <dbReference type="NCBI Taxonomy" id="110477"/>
    <lineage>
        <taxon>Eukaryota</taxon>
        <taxon>Rhodophyta</taxon>
        <taxon>Florideophyceae</taxon>
        <taxon>Rhodymeniophycidae</taxon>
        <taxon>Ceramiales</taxon>
        <taxon>Rhodomelaceae</taxon>
        <taxon>Sonderella</taxon>
    </lineage>
</organism>
<dbReference type="RefSeq" id="YP_009397778.1">
    <property type="nucleotide sequence ID" value="NC_035289.1"/>
</dbReference>